<dbReference type="GO" id="GO:0003723">
    <property type="term" value="F:RNA binding"/>
    <property type="evidence" value="ECO:0007669"/>
    <property type="project" value="UniProtKB-KW"/>
</dbReference>
<sequence>MFPERDNGSSEIVSELESSRDIDEQQNDLSQQVMASEITHELAGLRLDKLLTSQLPQMSRAKVQSLIKDGNVIVNGSPETRPRYCVKQGDRVGYQLPPPVPIEAQPEDIPLEVLYEDEHLLVINKQAHLVVHPAAGNQTGTLVNAILYHCQLPAMRFTAGKQGPISLTGGANAAQPDADVTDANYDDDS</sequence>
<protein>
    <recommendedName>
        <fullName evidence="5">RNA-binding S4 domain-containing protein</fullName>
    </recommendedName>
</protein>
<dbReference type="InterPro" id="IPR002942">
    <property type="entry name" value="S4_RNA-bd"/>
</dbReference>
<dbReference type="EMBL" id="LGRX02014229">
    <property type="protein sequence ID" value="KAK3264976.1"/>
    <property type="molecule type" value="Genomic_DNA"/>
</dbReference>
<evidence type="ECO:0000256" key="3">
    <source>
        <dbReference type="PROSITE-ProRule" id="PRU00182"/>
    </source>
</evidence>
<dbReference type="GO" id="GO:0000455">
    <property type="term" value="P:enzyme-directed rRNA pseudouridine synthesis"/>
    <property type="evidence" value="ECO:0007669"/>
    <property type="project" value="TreeGrafter"/>
</dbReference>
<name>A0AAE0KY22_9CHLO</name>
<dbReference type="Gene3D" id="3.10.290.10">
    <property type="entry name" value="RNA-binding S4 domain"/>
    <property type="match status" value="1"/>
</dbReference>
<feature type="region of interest" description="Disordered" evidence="4">
    <location>
        <begin position="168"/>
        <end position="189"/>
    </location>
</feature>
<dbReference type="PANTHER" id="PTHR21600">
    <property type="entry name" value="MITOCHONDRIAL RNA PSEUDOURIDINE SYNTHASE"/>
    <property type="match status" value="1"/>
</dbReference>
<dbReference type="PROSITE" id="PS50889">
    <property type="entry name" value="S4"/>
    <property type="match status" value="1"/>
</dbReference>
<organism evidence="6 7">
    <name type="scientific">Cymbomonas tetramitiformis</name>
    <dbReference type="NCBI Taxonomy" id="36881"/>
    <lineage>
        <taxon>Eukaryota</taxon>
        <taxon>Viridiplantae</taxon>
        <taxon>Chlorophyta</taxon>
        <taxon>Pyramimonadophyceae</taxon>
        <taxon>Pyramimonadales</taxon>
        <taxon>Pyramimonadaceae</taxon>
        <taxon>Cymbomonas</taxon>
    </lineage>
</organism>
<feature type="region of interest" description="Disordered" evidence="4">
    <location>
        <begin position="1"/>
        <end position="28"/>
    </location>
</feature>
<feature type="domain" description="RNA-binding S4" evidence="5">
    <location>
        <begin position="45"/>
        <end position="106"/>
    </location>
</feature>
<evidence type="ECO:0000259" key="5">
    <source>
        <dbReference type="SMART" id="SM00363"/>
    </source>
</evidence>
<reference evidence="6 7" key="1">
    <citation type="journal article" date="2015" name="Genome Biol. Evol.">
        <title>Comparative Genomics of a Bacterivorous Green Alga Reveals Evolutionary Causalities and Consequences of Phago-Mixotrophic Mode of Nutrition.</title>
        <authorList>
            <person name="Burns J.A."/>
            <person name="Paasch A."/>
            <person name="Narechania A."/>
            <person name="Kim E."/>
        </authorList>
    </citation>
    <scope>NUCLEOTIDE SEQUENCE [LARGE SCALE GENOMIC DNA]</scope>
    <source>
        <strain evidence="6 7">PLY_AMNH</strain>
    </source>
</reference>
<dbReference type="GO" id="GO:0009982">
    <property type="term" value="F:pseudouridine synthase activity"/>
    <property type="evidence" value="ECO:0007669"/>
    <property type="project" value="TreeGrafter"/>
</dbReference>
<dbReference type="SMART" id="SM00363">
    <property type="entry name" value="S4"/>
    <property type="match status" value="1"/>
</dbReference>
<keyword evidence="3" id="KW-0694">RNA-binding</keyword>
<dbReference type="Gene3D" id="3.30.2350.10">
    <property type="entry name" value="Pseudouridine synthase"/>
    <property type="match status" value="1"/>
</dbReference>
<evidence type="ECO:0000256" key="2">
    <source>
        <dbReference type="ARBA" id="ARBA00023235"/>
    </source>
</evidence>
<keyword evidence="7" id="KW-1185">Reference proteome</keyword>
<evidence type="ECO:0000256" key="1">
    <source>
        <dbReference type="ARBA" id="ARBA00010876"/>
    </source>
</evidence>
<evidence type="ECO:0000256" key="4">
    <source>
        <dbReference type="SAM" id="MobiDB-lite"/>
    </source>
</evidence>
<evidence type="ECO:0000313" key="6">
    <source>
        <dbReference type="EMBL" id="KAK3264976.1"/>
    </source>
</evidence>
<comment type="caution">
    <text evidence="6">The sequence shown here is derived from an EMBL/GenBank/DDBJ whole genome shotgun (WGS) entry which is preliminary data.</text>
</comment>
<dbReference type="CDD" id="cd00165">
    <property type="entry name" value="S4"/>
    <property type="match status" value="1"/>
</dbReference>
<dbReference type="PANTHER" id="PTHR21600:SF87">
    <property type="entry name" value="RNA PSEUDOURIDYLATE SYNTHASE DOMAIN-CONTAINING PROTEIN 1"/>
    <property type="match status" value="1"/>
</dbReference>
<dbReference type="InterPro" id="IPR050188">
    <property type="entry name" value="RluA_PseudoU_synthase"/>
</dbReference>
<dbReference type="SUPFAM" id="SSF55174">
    <property type="entry name" value="Alpha-L RNA-binding motif"/>
    <property type="match status" value="1"/>
</dbReference>
<dbReference type="Pfam" id="PF01479">
    <property type="entry name" value="S4"/>
    <property type="match status" value="1"/>
</dbReference>
<evidence type="ECO:0000313" key="7">
    <source>
        <dbReference type="Proteomes" id="UP001190700"/>
    </source>
</evidence>
<comment type="similarity">
    <text evidence="1">Belongs to the pseudouridine synthase RluA family.</text>
</comment>
<keyword evidence="2" id="KW-0413">Isomerase</keyword>
<feature type="non-terminal residue" evidence="6">
    <location>
        <position position="189"/>
    </location>
</feature>
<proteinExistence type="inferred from homology"/>
<dbReference type="Proteomes" id="UP001190700">
    <property type="component" value="Unassembled WGS sequence"/>
</dbReference>
<gene>
    <name evidence="6" type="ORF">CYMTET_26312</name>
</gene>
<dbReference type="AlphaFoldDB" id="A0AAE0KY22"/>
<dbReference type="InterPro" id="IPR036986">
    <property type="entry name" value="S4_RNA-bd_sf"/>
</dbReference>
<accession>A0AAE0KY22</accession>